<name>A0ABR3JWI3_9AGAR</name>
<dbReference type="PANTHER" id="PTHR39460:SF1">
    <property type="entry name" value="C6 TRANSCRIPTION FACTOR"/>
    <property type="match status" value="1"/>
</dbReference>
<feature type="region of interest" description="Disordered" evidence="1">
    <location>
        <begin position="30"/>
        <end position="61"/>
    </location>
</feature>
<gene>
    <name evidence="4" type="ORF">HGRIS_011845</name>
</gene>
<evidence type="ECO:0000313" key="4">
    <source>
        <dbReference type="EMBL" id="KAL0960211.1"/>
    </source>
</evidence>
<feature type="region of interest" description="Disordered" evidence="1">
    <location>
        <begin position="127"/>
        <end position="173"/>
    </location>
</feature>
<dbReference type="EMBL" id="JASNQZ010000002">
    <property type="protein sequence ID" value="KAL0960211.1"/>
    <property type="molecule type" value="Genomic_DNA"/>
</dbReference>
<dbReference type="InterPro" id="IPR056146">
    <property type="entry name" value="DUF7729"/>
</dbReference>
<protein>
    <recommendedName>
        <fullName evidence="3">DUF7729 domain-containing protein</fullName>
    </recommendedName>
</protein>
<evidence type="ECO:0000256" key="1">
    <source>
        <dbReference type="SAM" id="MobiDB-lite"/>
    </source>
</evidence>
<sequence length="419" mass="44440">MFTPPPSPHRPKSSEATRYDVAELEAAALFTNPTRPADEKTEDSAATPCSSSSSSTKRRVGRRTKWTAILIPLALILITASTRYITHPVAFDNLFAPQSRDFMSPLPSSSQQHSSWLDPHVHWKWHKRHPANDGEPSSGTPLATPPPTGGSPSVTTGAAATAQPLPSVPSTAPTLPTPFPQAFNSDVSANFTSVSCYNFFVEMINKAEFRSCRPFSLLLQSSDAFLQAQTNLTFLNTVIWGTCNTNTTAAQCDTNMAGFATTLRSQCSADLADKNARAVSTLVALNAYSLMRKTGCTVDTSTNSYCFVNAVHNRNPSDLYYYQLPLGIPLAKGSTPTCSACTKNLMSIYADALTPPDSPSAQSLTGLLKTYTSAAQSAVSVCGSAYATLGVVNAAGPSVQSAPVVVLIAAIMALSSVLV</sequence>
<evidence type="ECO:0000259" key="3">
    <source>
        <dbReference type="Pfam" id="PF24855"/>
    </source>
</evidence>
<feature type="transmembrane region" description="Helical" evidence="2">
    <location>
        <begin position="66"/>
        <end position="85"/>
    </location>
</feature>
<dbReference type="Pfam" id="PF24855">
    <property type="entry name" value="DUF7729"/>
    <property type="match status" value="1"/>
</dbReference>
<evidence type="ECO:0000256" key="2">
    <source>
        <dbReference type="SAM" id="Phobius"/>
    </source>
</evidence>
<reference evidence="5" key="1">
    <citation type="submission" date="2024-06" db="EMBL/GenBank/DDBJ databases">
        <title>Multi-omics analyses provide insights into the biosynthesis of the anticancer antibiotic pleurotin in Hohenbuehelia grisea.</title>
        <authorList>
            <person name="Weaver J.A."/>
            <person name="Alberti F."/>
        </authorList>
    </citation>
    <scope>NUCLEOTIDE SEQUENCE [LARGE SCALE GENOMIC DNA]</scope>
    <source>
        <strain evidence="5">T-177</strain>
    </source>
</reference>
<feature type="compositionally biased region" description="Low complexity" evidence="1">
    <location>
        <begin position="150"/>
        <end position="162"/>
    </location>
</feature>
<dbReference type="PANTHER" id="PTHR39460">
    <property type="entry name" value="EXPRESSED PROTEIN"/>
    <property type="match status" value="1"/>
</dbReference>
<keyword evidence="5" id="KW-1185">Reference proteome</keyword>
<dbReference type="Proteomes" id="UP001556367">
    <property type="component" value="Unassembled WGS sequence"/>
</dbReference>
<keyword evidence="2" id="KW-0472">Membrane</keyword>
<accession>A0ABR3JWI3</accession>
<organism evidence="4 5">
    <name type="scientific">Hohenbuehelia grisea</name>
    <dbReference type="NCBI Taxonomy" id="104357"/>
    <lineage>
        <taxon>Eukaryota</taxon>
        <taxon>Fungi</taxon>
        <taxon>Dikarya</taxon>
        <taxon>Basidiomycota</taxon>
        <taxon>Agaricomycotina</taxon>
        <taxon>Agaricomycetes</taxon>
        <taxon>Agaricomycetidae</taxon>
        <taxon>Agaricales</taxon>
        <taxon>Pleurotineae</taxon>
        <taxon>Pleurotaceae</taxon>
        <taxon>Hohenbuehelia</taxon>
    </lineage>
</organism>
<keyword evidence="2" id="KW-0812">Transmembrane</keyword>
<feature type="domain" description="DUF7729" evidence="3">
    <location>
        <begin position="178"/>
        <end position="388"/>
    </location>
</feature>
<evidence type="ECO:0000313" key="5">
    <source>
        <dbReference type="Proteomes" id="UP001556367"/>
    </source>
</evidence>
<keyword evidence="2" id="KW-1133">Transmembrane helix</keyword>
<comment type="caution">
    <text evidence="4">The sequence shown here is derived from an EMBL/GenBank/DDBJ whole genome shotgun (WGS) entry which is preliminary data.</text>
</comment>
<proteinExistence type="predicted"/>